<keyword evidence="3" id="KW-1185">Reference proteome</keyword>
<dbReference type="STRING" id="1504633.A0A2T7D790"/>
<dbReference type="InterPro" id="IPR027443">
    <property type="entry name" value="IPNS-like_sf"/>
</dbReference>
<dbReference type="AlphaFoldDB" id="A0A2T7D790"/>
<accession>A0A2T7D790</accession>
<organism evidence="2 3">
    <name type="scientific">Panicum hallii var. hallii</name>
    <dbReference type="NCBI Taxonomy" id="1504633"/>
    <lineage>
        <taxon>Eukaryota</taxon>
        <taxon>Viridiplantae</taxon>
        <taxon>Streptophyta</taxon>
        <taxon>Embryophyta</taxon>
        <taxon>Tracheophyta</taxon>
        <taxon>Spermatophyta</taxon>
        <taxon>Magnoliopsida</taxon>
        <taxon>Liliopsida</taxon>
        <taxon>Poales</taxon>
        <taxon>Poaceae</taxon>
        <taxon>PACMAD clade</taxon>
        <taxon>Panicoideae</taxon>
        <taxon>Panicodae</taxon>
        <taxon>Paniceae</taxon>
        <taxon>Panicinae</taxon>
        <taxon>Panicum</taxon>
        <taxon>Panicum sect. Panicum</taxon>
    </lineage>
</organism>
<feature type="compositionally biased region" description="Basic and acidic residues" evidence="1">
    <location>
        <begin position="241"/>
        <end position="260"/>
    </location>
</feature>
<protein>
    <submittedName>
        <fullName evidence="2">Uncharacterized protein</fullName>
    </submittedName>
</protein>
<evidence type="ECO:0000313" key="3">
    <source>
        <dbReference type="Proteomes" id="UP000244336"/>
    </source>
</evidence>
<feature type="region of interest" description="Disordered" evidence="1">
    <location>
        <begin position="202"/>
        <end position="262"/>
    </location>
</feature>
<dbReference type="Gene3D" id="2.60.120.330">
    <property type="entry name" value="B-lactam Antibiotic, Isopenicillin N Synthase, Chain"/>
    <property type="match status" value="1"/>
</dbReference>
<proteinExistence type="predicted"/>
<feature type="compositionally biased region" description="Basic residues" evidence="1">
    <location>
        <begin position="230"/>
        <end position="240"/>
    </location>
</feature>
<evidence type="ECO:0000313" key="2">
    <source>
        <dbReference type="EMBL" id="PUZ51434.1"/>
    </source>
</evidence>
<dbReference type="OrthoDB" id="670907at2759"/>
<feature type="compositionally biased region" description="Basic residues" evidence="1">
    <location>
        <begin position="202"/>
        <end position="217"/>
    </location>
</feature>
<evidence type="ECO:0000256" key="1">
    <source>
        <dbReference type="SAM" id="MobiDB-lite"/>
    </source>
</evidence>
<name>A0A2T7D790_9POAL</name>
<sequence length="319" mass="34807">MPHKTGAPGWEDARAAVAASMEAVGTVVVTHDALGADLREALFGRAMPEFFALPRDLKRRLVSGAVNGYIGRRPGAPAYERARVWEAAHGGGVRNLGDILWSHGNPAFCDTVARFAKNMQDLQRKLGTMILESLGVQRSTSSRTSKHSPTTSGWCTTARCRRRGRRPACPCNPTGSARGWSYTYSSMSADIDDFVQNYSARVHHGRAARRRRPRGAGRGRELGRGSPGARHGHRRRRRAAHGGDKREGAGRRPPRQDAERPGAAIGAVRVHAQGRRHGAPAVVYNHCSFSDYVDFRFAGDGRKLSDPLQAFCGAPKDKQ</sequence>
<reference evidence="2 3" key="1">
    <citation type="submission" date="2018-04" db="EMBL/GenBank/DDBJ databases">
        <title>WGS assembly of Panicum hallii var. hallii HAL2.</title>
        <authorList>
            <person name="Lovell J."/>
            <person name="Jenkins J."/>
            <person name="Lowry D."/>
            <person name="Mamidi S."/>
            <person name="Sreedasyam A."/>
            <person name="Weng X."/>
            <person name="Barry K."/>
            <person name="Bonette J."/>
            <person name="Campitelli B."/>
            <person name="Daum C."/>
            <person name="Gordon S."/>
            <person name="Gould B."/>
            <person name="Lipzen A."/>
            <person name="MacQueen A."/>
            <person name="Palacio-Mejia J."/>
            <person name="Plott C."/>
            <person name="Shakirov E."/>
            <person name="Shu S."/>
            <person name="Yoshinaga Y."/>
            <person name="Zane M."/>
            <person name="Rokhsar D."/>
            <person name="Grimwood J."/>
            <person name="Schmutz J."/>
            <person name="Juenger T."/>
        </authorList>
    </citation>
    <scope>NUCLEOTIDE SEQUENCE [LARGE SCALE GENOMIC DNA]</scope>
    <source>
        <strain evidence="3">cv. HAL2</strain>
    </source>
</reference>
<dbReference type="Gramene" id="PUZ51434">
    <property type="protein sequence ID" value="PUZ51434"/>
    <property type="gene ID" value="GQ55_6G186300"/>
</dbReference>
<dbReference type="EMBL" id="CM009754">
    <property type="protein sequence ID" value="PUZ51434.1"/>
    <property type="molecule type" value="Genomic_DNA"/>
</dbReference>
<dbReference type="Proteomes" id="UP000244336">
    <property type="component" value="Chromosome 6"/>
</dbReference>
<dbReference type="SUPFAM" id="SSF51197">
    <property type="entry name" value="Clavaminate synthase-like"/>
    <property type="match status" value="1"/>
</dbReference>
<gene>
    <name evidence="2" type="ORF">GQ55_6G186300</name>
</gene>